<sequence>MSDVKGTSVDHENQTESVPTEEPPKRTHMSGWRLYVLTFGLCLSLLLSTLETTIVSTSLVSITNALSGFENRDWVVTSYLLTYTGFLVIYAKFSDIFGIKFMILLALLVFTVFSIACGAATGMTELIILRAFQGVGGSGIYSMVGVVVTAVVPAKKFGKYMAIISSVMAVSSILGPLLGGAINDNTTWRWVFLLNAPAGAAAIAVLVFFLPSDFSKAETNIFNRLRSRFTGENFGRIDVWGCFLMLAASVLVVFALEEAGTRYAWGNAAIVGSLVVAGVAWGAFVGWEVWVEKRGKGGGRQEPIFPMRLLKSRVLAGMLLNAFFAGFPFTSLVVNIPQRFQAVNGSTPTRAGISLLPLLLMTPFASGLSGYLVSNQKLRVPPLYLVLLGSCLQLIGVGLDSSISTDVEAGIQKVQYAYEVLIGLGFGLVLSSLLTFIPLVVEKKDMPVMMGAVTQVRVLGGTIGLAISTVVLNSYVKSALSAQLTVEQIAGIAGSLSELGKLSKEEQLFVRKTFAEGYNRQTRITLVFSAVVLLSCLLMVERRPRRLQRINERGEIEVDGNVGARGINNSEA</sequence>
<dbReference type="InterPro" id="IPR036259">
    <property type="entry name" value="MFS_trans_sf"/>
</dbReference>
<feature type="transmembrane region" description="Helical" evidence="6">
    <location>
        <begin position="34"/>
        <end position="54"/>
    </location>
</feature>
<dbReference type="Gene3D" id="1.20.1720.10">
    <property type="entry name" value="Multidrug resistance protein D"/>
    <property type="match status" value="1"/>
</dbReference>
<feature type="transmembrane region" description="Helical" evidence="6">
    <location>
        <begin position="522"/>
        <end position="540"/>
    </location>
</feature>
<dbReference type="SUPFAM" id="SSF103473">
    <property type="entry name" value="MFS general substrate transporter"/>
    <property type="match status" value="1"/>
</dbReference>
<protein>
    <submittedName>
        <fullName evidence="8">Putative MFS multidrug transporter</fullName>
    </submittedName>
</protein>
<evidence type="ECO:0000256" key="2">
    <source>
        <dbReference type="ARBA" id="ARBA00022692"/>
    </source>
</evidence>
<feature type="transmembrane region" description="Helical" evidence="6">
    <location>
        <begin position="233"/>
        <end position="256"/>
    </location>
</feature>
<feature type="transmembrane region" description="Helical" evidence="6">
    <location>
        <begin position="160"/>
        <end position="182"/>
    </location>
</feature>
<evidence type="ECO:0000256" key="6">
    <source>
        <dbReference type="SAM" id="Phobius"/>
    </source>
</evidence>
<proteinExistence type="predicted"/>
<dbReference type="EMBL" id="KZ613803">
    <property type="protein sequence ID" value="PMD60034.1"/>
    <property type="molecule type" value="Genomic_DNA"/>
</dbReference>
<dbReference type="OrthoDB" id="440553at2759"/>
<feature type="transmembrane region" description="Helical" evidence="6">
    <location>
        <begin position="103"/>
        <end position="121"/>
    </location>
</feature>
<evidence type="ECO:0000259" key="7">
    <source>
        <dbReference type="PROSITE" id="PS50850"/>
    </source>
</evidence>
<dbReference type="InterPro" id="IPR020846">
    <property type="entry name" value="MFS_dom"/>
</dbReference>
<dbReference type="GO" id="GO:0022857">
    <property type="term" value="F:transmembrane transporter activity"/>
    <property type="evidence" value="ECO:0007669"/>
    <property type="project" value="InterPro"/>
</dbReference>
<organism evidence="8 9">
    <name type="scientific">Hyaloscypha bicolor E</name>
    <dbReference type="NCBI Taxonomy" id="1095630"/>
    <lineage>
        <taxon>Eukaryota</taxon>
        <taxon>Fungi</taxon>
        <taxon>Dikarya</taxon>
        <taxon>Ascomycota</taxon>
        <taxon>Pezizomycotina</taxon>
        <taxon>Leotiomycetes</taxon>
        <taxon>Helotiales</taxon>
        <taxon>Hyaloscyphaceae</taxon>
        <taxon>Hyaloscypha</taxon>
        <taxon>Hyaloscypha bicolor</taxon>
    </lineage>
</organism>
<dbReference type="Proteomes" id="UP000235371">
    <property type="component" value="Unassembled WGS sequence"/>
</dbReference>
<keyword evidence="2 6" id="KW-0812">Transmembrane</keyword>
<feature type="transmembrane region" description="Helical" evidence="6">
    <location>
        <begin position="188"/>
        <end position="212"/>
    </location>
</feature>
<comment type="subcellular location">
    <subcellularLocation>
        <location evidence="1">Membrane</location>
        <topology evidence="1">Multi-pass membrane protein</topology>
    </subcellularLocation>
</comment>
<evidence type="ECO:0000256" key="3">
    <source>
        <dbReference type="ARBA" id="ARBA00022989"/>
    </source>
</evidence>
<feature type="domain" description="Major facilitator superfamily (MFS) profile" evidence="7">
    <location>
        <begin position="37"/>
        <end position="547"/>
    </location>
</feature>
<dbReference type="InParanoid" id="A0A2J6TAH4"/>
<dbReference type="GeneID" id="36582865"/>
<feature type="transmembrane region" description="Helical" evidence="6">
    <location>
        <begin position="74"/>
        <end position="91"/>
    </location>
</feature>
<feature type="transmembrane region" description="Helical" evidence="6">
    <location>
        <begin position="268"/>
        <end position="291"/>
    </location>
</feature>
<evidence type="ECO:0000256" key="5">
    <source>
        <dbReference type="SAM" id="MobiDB-lite"/>
    </source>
</evidence>
<feature type="transmembrane region" description="Helical" evidence="6">
    <location>
        <begin position="312"/>
        <end position="334"/>
    </location>
</feature>
<name>A0A2J6TAH4_9HELO</name>
<feature type="transmembrane region" description="Helical" evidence="6">
    <location>
        <begin position="127"/>
        <end position="148"/>
    </location>
</feature>
<dbReference type="PRINTS" id="PR01036">
    <property type="entry name" value="TCRTETB"/>
</dbReference>
<evidence type="ECO:0000313" key="9">
    <source>
        <dbReference type="Proteomes" id="UP000235371"/>
    </source>
</evidence>
<feature type="transmembrane region" description="Helical" evidence="6">
    <location>
        <begin position="354"/>
        <end position="373"/>
    </location>
</feature>
<feature type="transmembrane region" description="Helical" evidence="6">
    <location>
        <begin position="385"/>
        <end position="404"/>
    </location>
</feature>
<dbReference type="Pfam" id="PF07690">
    <property type="entry name" value="MFS_1"/>
    <property type="match status" value="1"/>
</dbReference>
<gene>
    <name evidence="8" type="ORF">K444DRAFT_529196</name>
</gene>
<dbReference type="RefSeq" id="XP_024736938.1">
    <property type="nucleotide sequence ID" value="XM_024874785.1"/>
</dbReference>
<feature type="region of interest" description="Disordered" evidence="5">
    <location>
        <begin position="1"/>
        <end position="26"/>
    </location>
</feature>
<dbReference type="Gene3D" id="1.20.1250.20">
    <property type="entry name" value="MFS general substrate transporter like domains"/>
    <property type="match status" value="1"/>
</dbReference>
<keyword evidence="3 6" id="KW-1133">Transmembrane helix</keyword>
<keyword evidence="9" id="KW-1185">Reference proteome</keyword>
<reference evidence="8 9" key="1">
    <citation type="submission" date="2016-04" db="EMBL/GenBank/DDBJ databases">
        <title>A degradative enzymes factory behind the ericoid mycorrhizal symbiosis.</title>
        <authorList>
            <consortium name="DOE Joint Genome Institute"/>
            <person name="Martino E."/>
            <person name="Morin E."/>
            <person name="Grelet G."/>
            <person name="Kuo A."/>
            <person name="Kohler A."/>
            <person name="Daghino S."/>
            <person name="Barry K."/>
            <person name="Choi C."/>
            <person name="Cichocki N."/>
            <person name="Clum A."/>
            <person name="Copeland A."/>
            <person name="Hainaut M."/>
            <person name="Haridas S."/>
            <person name="Labutti K."/>
            <person name="Lindquist E."/>
            <person name="Lipzen A."/>
            <person name="Khouja H.-R."/>
            <person name="Murat C."/>
            <person name="Ohm R."/>
            <person name="Olson A."/>
            <person name="Spatafora J."/>
            <person name="Veneault-Fourrey C."/>
            <person name="Henrissat B."/>
            <person name="Grigoriev I."/>
            <person name="Martin F."/>
            <person name="Perotto S."/>
        </authorList>
    </citation>
    <scope>NUCLEOTIDE SEQUENCE [LARGE SCALE GENOMIC DNA]</scope>
    <source>
        <strain evidence="8 9">E</strain>
    </source>
</reference>
<dbReference type="GO" id="GO:0005886">
    <property type="term" value="C:plasma membrane"/>
    <property type="evidence" value="ECO:0007669"/>
    <property type="project" value="TreeGrafter"/>
</dbReference>
<dbReference type="PANTHER" id="PTHR23501">
    <property type="entry name" value="MAJOR FACILITATOR SUPERFAMILY"/>
    <property type="match status" value="1"/>
</dbReference>
<keyword evidence="4 6" id="KW-0472">Membrane</keyword>
<accession>A0A2J6TAH4</accession>
<dbReference type="InterPro" id="IPR011701">
    <property type="entry name" value="MFS"/>
</dbReference>
<dbReference type="AlphaFoldDB" id="A0A2J6TAH4"/>
<evidence type="ECO:0000256" key="4">
    <source>
        <dbReference type="ARBA" id="ARBA00023136"/>
    </source>
</evidence>
<evidence type="ECO:0000256" key="1">
    <source>
        <dbReference type="ARBA" id="ARBA00004141"/>
    </source>
</evidence>
<dbReference type="PROSITE" id="PS50850">
    <property type="entry name" value="MFS"/>
    <property type="match status" value="1"/>
</dbReference>
<feature type="transmembrane region" description="Helical" evidence="6">
    <location>
        <begin position="416"/>
        <end position="437"/>
    </location>
</feature>
<evidence type="ECO:0000313" key="8">
    <source>
        <dbReference type="EMBL" id="PMD60034.1"/>
    </source>
</evidence>
<dbReference type="PANTHER" id="PTHR23501:SF43">
    <property type="entry name" value="MULTIDRUG TRANSPORTER, PUTATIVE (AFU_ORTHOLOGUE AFUA_6G03040)-RELATED"/>
    <property type="match status" value="1"/>
</dbReference>
<feature type="transmembrane region" description="Helical" evidence="6">
    <location>
        <begin position="458"/>
        <end position="476"/>
    </location>
</feature>